<keyword evidence="1" id="KW-0732">Signal</keyword>
<dbReference type="PANTHER" id="PTHR46252">
    <property type="entry name" value="BRORIN FAMILY MEMBER"/>
    <property type="match status" value="1"/>
</dbReference>
<dbReference type="GO" id="GO:0032281">
    <property type="term" value="C:AMPA glutamate receptor complex"/>
    <property type="evidence" value="ECO:0007669"/>
    <property type="project" value="TreeGrafter"/>
</dbReference>
<feature type="domain" description="VWFC" evidence="2">
    <location>
        <begin position="90"/>
        <end position="148"/>
    </location>
</feature>
<accession>A0A8S3ZLD5</accession>
<evidence type="ECO:0000256" key="1">
    <source>
        <dbReference type="SAM" id="SignalP"/>
    </source>
</evidence>
<dbReference type="PROSITE" id="PS50184">
    <property type="entry name" value="VWFC_2"/>
    <property type="match status" value="1"/>
</dbReference>
<dbReference type="EMBL" id="CAJHNH020004035">
    <property type="protein sequence ID" value="CAG5130454.1"/>
    <property type="molecule type" value="Genomic_DNA"/>
</dbReference>
<dbReference type="SMART" id="SM00214">
    <property type="entry name" value="VWC"/>
    <property type="match status" value="2"/>
</dbReference>
<evidence type="ECO:0000259" key="2">
    <source>
        <dbReference type="PROSITE" id="PS50184"/>
    </source>
</evidence>
<dbReference type="OrthoDB" id="5976811at2759"/>
<gene>
    <name evidence="3" type="ORF">CUNI_LOCUS16012</name>
</gene>
<keyword evidence="4" id="KW-1185">Reference proteome</keyword>
<protein>
    <recommendedName>
        <fullName evidence="2">VWFC domain-containing protein</fullName>
    </recommendedName>
</protein>
<dbReference type="PROSITE" id="PS01208">
    <property type="entry name" value="VWFC_1"/>
    <property type="match status" value="2"/>
</dbReference>
<organism evidence="3 4">
    <name type="scientific">Candidula unifasciata</name>
    <dbReference type="NCBI Taxonomy" id="100452"/>
    <lineage>
        <taxon>Eukaryota</taxon>
        <taxon>Metazoa</taxon>
        <taxon>Spiralia</taxon>
        <taxon>Lophotrochozoa</taxon>
        <taxon>Mollusca</taxon>
        <taxon>Gastropoda</taxon>
        <taxon>Heterobranchia</taxon>
        <taxon>Euthyneura</taxon>
        <taxon>Panpulmonata</taxon>
        <taxon>Eupulmonata</taxon>
        <taxon>Stylommatophora</taxon>
        <taxon>Helicina</taxon>
        <taxon>Helicoidea</taxon>
        <taxon>Geomitridae</taxon>
        <taxon>Candidula</taxon>
    </lineage>
</organism>
<dbReference type="PANTHER" id="PTHR46252:SF3">
    <property type="entry name" value="KIELIN_CHORDIN-LIKE PROTEIN"/>
    <property type="match status" value="1"/>
</dbReference>
<dbReference type="Pfam" id="PF23334">
    <property type="entry name" value="VWC2L_2nd"/>
    <property type="match status" value="2"/>
</dbReference>
<name>A0A8S3ZLD5_9EUPU</name>
<dbReference type="GO" id="GO:0030514">
    <property type="term" value="P:negative regulation of BMP signaling pathway"/>
    <property type="evidence" value="ECO:0007669"/>
    <property type="project" value="TreeGrafter"/>
</dbReference>
<evidence type="ECO:0000313" key="3">
    <source>
        <dbReference type="EMBL" id="CAG5130454.1"/>
    </source>
</evidence>
<feature type="chain" id="PRO_5035775510" description="VWFC domain-containing protein" evidence="1">
    <location>
        <begin position="19"/>
        <end position="194"/>
    </location>
</feature>
<dbReference type="InterPro" id="IPR042979">
    <property type="entry name" value="VWC2/VWC2L"/>
</dbReference>
<dbReference type="Gene3D" id="6.20.200.20">
    <property type="match status" value="2"/>
</dbReference>
<dbReference type="GO" id="GO:0045202">
    <property type="term" value="C:synapse"/>
    <property type="evidence" value="ECO:0007669"/>
    <property type="project" value="UniProtKB-SubCell"/>
</dbReference>
<dbReference type="GO" id="GO:0005615">
    <property type="term" value="C:extracellular space"/>
    <property type="evidence" value="ECO:0007669"/>
    <property type="project" value="TreeGrafter"/>
</dbReference>
<proteinExistence type="predicted"/>
<dbReference type="AlphaFoldDB" id="A0A8S3ZLD5"/>
<dbReference type="Proteomes" id="UP000678393">
    <property type="component" value="Unassembled WGS sequence"/>
</dbReference>
<comment type="caution">
    <text evidence="3">The sequence shown here is derived from an EMBL/GenBank/DDBJ whole genome shotgun (WGS) entry which is preliminary data.</text>
</comment>
<evidence type="ECO:0000313" key="4">
    <source>
        <dbReference type="Proteomes" id="UP000678393"/>
    </source>
</evidence>
<reference evidence="3" key="1">
    <citation type="submission" date="2021-04" db="EMBL/GenBank/DDBJ databases">
        <authorList>
            <consortium name="Molecular Ecology Group"/>
        </authorList>
    </citation>
    <scope>NUCLEOTIDE SEQUENCE</scope>
</reference>
<dbReference type="InterPro" id="IPR001007">
    <property type="entry name" value="VWF_dom"/>
</dbReference>
<feature type="signal peptide" evidence="1">
    <location>
        <begin position="1"/>
        <end position="18"/>
    </location>
</feature>
<sequence length="194" mass="20982">MLLLTVSLVFGFWASSECASLRFPQKGCKFEERLFPKGSRFEPTPCMTCHCPQDGGIANCVVQDCMPDQHCITFDNSTTECCPTCLKFGCRHSDGRIFNQGEVIKNEPCVRCFCPFGGGIPVCDVTSCPLSQCVDPVSVSGVCCPICPNGPNCQIGLLTLPIGQSVMVEGASCVCETFVDKDGLERTLARCNKN</sequence>
<dbReference type="SUPFAM" id="SSF57603">
    <property type="entry name" value="FnI-like domain"/>
    <property type="match status" value="2"/>
</dbReference>